<protein>
    <submittedName>
        <fullName evidence="3">Integrase/transposase</fullName>
    </submittedName>
</protein>
<feature type="domain" description="Integrase catalytic" evidence="2">
    <location>
        <begin position="256"/>
        <end position="487"/>
    </location>
</feature>
<evidence type="ECO:0000313" key="4">
    <source>
        <dbReference type="Proteomes" id="UP000498740"/>
    </source>
</evidence>
<dbReference type="Gene3D" id="3.30.420.10">
    <property type="entry name" value="Ribonuclease H-like superfamily/Ribonuclease H"/>
    <property type="match status" value="1"/>
</dbReference>
<name>A0A7J0CIB3_STRMI</name>
<evidence type="ECO:0000313" key="3">
    <source>
        <dbReference type="EMBL" id="GFN02233.1"/>
    </source>
</evidence>
<reference evidence="3 4" key="1">
    <citation type="submission" date="2020-05" db="EMBL/GenBank/DDBJ databases">
        <title>Whole genome shotgun sequence of Streptomyces microflavus NBRC 13062.</title>
        <authorList>
            <person name="Komaki H."/>
            <person name="Tamura T."/>
        </authorList>
    </citation>
    <scope>NUCLEOTIDE SEQUENCE [LARGE SCALE GENOMIC DNA]</scope>
    <source>
        <strain evidence="3 4">NBRC 13062</strain>
    </source>
</reference>
<gene>
    <name evidence="3" type="ORF">Smic_07890</name>
</gene>
<dbReference type="PROSITE" id="PS50994">
    <property type="entry name" value="INTEGRASE"/>
    <property type="match status" value="1"/>
</dbReference>
<dbReference type="GO" id="GO:0015074">
    <property type="term" value="P:DNA integration"/>
    <property type="evidence" value="ECO:0007669"/>
    <property type="project" value="InterPro"/>
</dbReference>
<dbReference type="InterPro" id="IPR012337">
    <property type="entry name" value="RNaseH-like_sf"/>
</dbReference>
<accession>A0A7J0CIB3</accession>
<feature type="compositionally biased region" description="Acidic residues" evidence="1">
    <location>
        <begin position="686"/>
        <end position="719"/>
    </location>
</feature>
<dbReference type="EMBL" id="BLWD01000001">
    <property type="protein sequence ID" value="GFN02233.1"/>
    <property type="molecule type" value="Genomic_DNA"/>
</dbReference>
<dbReference type="AlphaFoldDB" id="A0A7J0CIB3"/>
<organism evidence="3 4">
    <name type="scientific">Streptomyces microflavus</name>
    <name type="common">Streptomyces lipmanii</name>
    <dbReference type="NCBI Taxonomy" id="1919"/>
    <lineage>
        <taxon>Bacteria</taxon>
        <taxon>Bacillati</taxon>
        <taxon>Actinomycetota</taxon>
        <taxon>Actinomycetes</taxon>
        <taxon>Kitasatosporales</taxon>
        <taxon>Streptomycetaceae</taxon>
        <taxon>Streptomyces</taxon>
    </lineage>
</organism>
<evidence type="ECO:0000256" key="1">
    <source>
        <dbReference type="SAM" id="MobiDB-lite"/>
    </source>
</evidence>
<proteinExistence type="predicted"/>
<dbReference type="Proteomes" id="UP000498740">
    <property type="component" value="Unassembled WGS sequence"/>
</dbReference>
<comment type="caution">
    <text evidence="3">The sequence shown here is derived from an EMBL/GenBank/DDBJ whole genome shotgun (WGS) entry which is preliminary data.</text>
</comment>
<feature type="region of interest" description="Disordered" evidence="1">
    <location>
        <begin position="666"/>
        <end position="726"/>
    </location>
</feature>
<dbReference type="GO" id="GO:0003676">
    <property type="term" value="F:nucleic acid binding"/>
    <property type="evidence" value="ECO:0007669"/>
    <property type="project" value="InterPro"/>
</dbReference>
<sequence length="726" mass="80796">MNAWTTTLRTGLPLTYDGEQFTIAEIEGRRILLQQMSAQGRPTWRQVDLSVLLAHPSTKFLVDTLAAEPAAATLLGDISSAEDDALTLRFRHVQEVRSGFQLGSSELALEGEPRPDYAPGMPLMHRYRAKAAELGVDPATVRRWVSKVERDGPAGLVSKRQATSVLDRADPRWLEMARTVIGSLEKSSRPVRGLVLAEIEERVAKKYGRGVVSIPKQTTGYALLKELGRGTNAFDGSTKGKRSIANRPQGVFGKLRATRPGEYIVLDTNSLDVFAMEPVTCQWVQCELTVAMDLYSKVITGLRLTPVSTKSTDVAGVLFETIRPREVSPAGTGEPLPYCGVPSTVVFDAEKLVDAHGHPLLPTVAAETIVYDHGKIYVSNHIASVSAKLDISLQPARPYTPTDKPVERWFKTLNQGLLAALPGYKGPDVHSRGEKVEDEAYFFLDELEMIIREWITLVYHRRHHRGLTVPEVPGLKLSPLEMFEHGVNRAGPLRIPSRPGLAFEFLEEEWRPIHHYGVEINGLRYNGDGLNDYRNRISPHRGEHAGKWPVAVDRADVRRIYFQDPKQLHLWHTLDWEHAPALNGPASLEALKYARRIAAKTHRFPDTKRALIELLERWGAGLTMDRTERRMAVRLSQDRRHLIGEGDPEVDAIAELPSVRRLAALSSPDRATGQGPVPELQAIAPADEDLGGDDDEDEECEAAPADEETAGLVDEDEYYADVWESR</sequence>
<dbReference type="RefSeq" id="WP_032755078.1">
    <property type="nucleotide sequence ID" value="NZ_BMUG01000008.1"/>
</dbReference>
<dbReference type="InterPro" id="IPR001584">
    <property type="entry name" value="Integrase_cat-core"/>
</dbReference>
<dbReference type="SUPFAM" id="SSF53098">
    <property type="entry name" value="Ribonuclease H-like"/>
    <property type="match status" value="1"/>
</dbReference>
<evidence type="ECO:0000259" key="2">
    <source>
        <dbReference type="PROSITE" id="PS50994"/>
    </source>
</evidence>
<dbReference type="InterPro" id="IPR036397">
    <property type="entry name" value="RNaseH_sf"/>
</dbReference>